<gene>
    <name evidence="3" type="ORF">HNV28_02350</name>
</gene>
<accession>A0A7Y4IDL9</accession>
<reference evidence="3 4" key="1">
    <citation type="submission" date="2020-05" db="EMBL/GenBank/DDBJ databases">
        <authorList>
            <person name="Whitworth D."/>
        </authorList>
    </citation>
    <scope>NUCLEOTIDE SEQUENCE [LARGE SCALE GENOMIC DNA]</scope>
    <source>
        <strain evidence="3 4">AM005</strain>
    </source>
</reference>
<dbReference type="InterPro" id="IPR036771">
    <property type="entry name" value="ATPsynth_dsu/esu_N"/>
</dbReference>
<feature type="domain" description="ATP synthase F1 complex delta/epsilon subunit N-terminal" evidence="2">
    <location>
        <begin position="6"/>
        <end position="71"/>
    </location>
</feature>
<evidence type="ECO:0000256" key="1">
    <source>
        <dbReference type="ARBA" id="ARBA00023196"/>
    </source>
</evidence>
<organism evidence="3 4">
    <name type="scientific">Myxococcus xanthus</name>
    <dbReference type="NCBI Taxonomy" id="34"/>
    <lineage>
        <taxon>Bacteria</taxon>
        <taxon>Pseudomonadati</taxon>
        <taxon>Myxococcota</taxon>
        <taxon>Myxococcia</taxon>
        <taxon>Myxococcales</taxon>
        <taxon>Cystobacterineae</taxon>
        <taxon>Myxococcaceae</taxon>
        <taxon>Myxococcus</taxon>
    </lineage>
</organism>
<keyword evidence="1" id="KW-0066">ATP synthesis</keyword>
<dbReference type="AlphaFoldDB" id="A0A7Y4IDL9"/>
<protein>
    <recommendedName>
        <fullName evidence="2">ATP synthase F1 complex delta/epsilon subunit N-terminal domain-containing protein</fullName>
    </recommendedName>
</protein>
<dbReference type="GO" id="GO:0015986">
    <property type="term" value="P:proton motive force-driven ATP synthesis"/>
    <property type="evidence" value="ECO:0007669"/>
    <property type="project" value="InterPro"/>
</dbReference>
<dbReference type="EMBL" id="JABFNT010000006">
    <property type="protein sequence ID" value="NOJ77209.1"/>
    <property type="molecule type" value="Genomic_DNA"/>
</dbReference>
<evidence type="ECO:0000313" key="4">
    <source>
        <dbReference type="Proteomes" id="UP000533080"/>
    </source>
</evidence>
<name>A0A7Y4IDL9_MYXXA</name>
<dbReference type="Gene3D" id="2.60.15.10">
    <property type="entry name" value="F0F1 ATP synthase delta/epsilon subunit, N-terminal"/>
    <property type="match status" value="1"/>
</dbReference>
<dbReference type="InterPro" id="IPR020546">
    <property type="entry name" value="ATP_synth_F1_dsu/esu_N"/>
</dbReference>
<dbReference type="RefSeq" id="WP_171439730.1">
    <property type="nucleotide sequence ID" value="NZ_JABFNS010000058.1"/>
</dbReference>
<evidence type="ECO:0000313" key="3">
    <source>
        <dbReference type="EMBL" id="NOJ77209.1"/>
    </source>
</evidence>
<keyword evidence="1" id="KW-0139">CF(1)</keyword>
<dbReference type="Pfam" id="PF02823">
    <property type="entry name" value="ATP-synt_DE_N"/>
    <property type="match status" value="1"/>
</dbReference>
<sequence length="138" mass="15045">MGEGLRFVIRTPREVVVDARVRSVRLPTESGHVGLRPREEAFASVVEPGLCLLRMDEGVRFAATAGGLLDAAGETGILYTPFAVAGERGEDVLASLSQALATPDSELSMRRRLGELEQRIARELRQWPVASRPKARHG</sequence>
<dbReference type="Proteomes" id="UP000533080">
    <property type="component" value="Unassembled WGS sequence"/>
</dbReference>
<dbReference type="GO" id="GO:0045259">
    <property type="term" value="C:proton-transporting ATP synthase complex"/>
    <property type="evidence" value="ECO:0007669"/>
    <property type="project" value="UniProtKB-KW"/>
</dbReference>
<proteinExistence type="predicted"/>
<dbReference type="SUPFAM" id="SSF51344">
    <property type="entry name" value="Epsilon subunit of F1F0-ATP synthase N-terminal domain"/>
    <property type="match status" value="1"/>
</dbReference>
<comment type="caution">
    <text evidence="3">The sequence shown here is derived from an EMBL/GenBank/DDBJ whole genome shotgun (WGS) entry which is preliminary data.</text>
</comment>
<evidence type="ECO:0000259" key="2">
    <source>
        <dbReference type="Pfam" id="PF02823"/>
    </source>
</evidence>